<keyword evidence="2" id="KW-1185">Reference proteome</keyword>
<dbReference type="Pfam" id="PF04237">
    <property type="entry name" value="YjbR"/>
    <property type="match status" value="1"/>
</dbReference>
<gene>
    <name evidence="1" type="ORF">PROPJV5_1259</name>
</gene>
<accession>A0A375I4N3</accession>
<dbReference type="InterPro" id="IPR007351">
    <property type="entry name" value="YjbR"/>
</dbReference>
<organism evidence="1 2">
    <name type="scientific">Propionibacterium ruminifibrarum</name>
    <dbReference type="NCBI Taxonomy" id="1962131"/>
    <lineage>
        <taxon>Bacteria</taxon>
        <taxon>Bacillati</taxon>
        <taxon>Actinomycetota</taxon>
        <taxon>Actinomycetes</taxon>
        <taxon>Propionibacteriales</taxon>
        <taxon>Propionibacteriaceae</taxon>
        <taxon>Propionibacterium</taxon>
    </lineage>
</organism>
<dbReference type="InterPro" id="IPR058532">
    <property type="entry name" value="YjbR/MT2646/Rv2570-like"/>
</dbReference>
<dbReference type="Proteomes" id="UP000265962">
    <property type="component" value="Unassembled WGS sequence"/>
</dbReference>
<dbReference type="RefSeq" id="WP_182858600.1">
    <property type="nucleotide sequence ID" value="NZ_OMOH01000004.1"/>
</dbReference>
<dbReference type="PANTHER" id="PTHR35145:SF1">
    <property type="entry name" value="CYTOPLASMIC PROTEIN"/>
    <property type="match status" value="1"/>
</dbReference>
<evidence type="ECO:0000313" key="2">
    <source>
        <dbReference type="Proteomes" id="UP000265962"/>
    </source>
</evidence>
<dbReference type="Gene3D" id="3.90.1150.30">
    <property type="match status" value="1"/>
</dbReference>
<sequence length="139" mass="15903">MNNEMLRERLEAYARKKYGVEPEQLPFKHEDYAVLRHSDNGKWFAVFIVKSRSQLGLDGDGDAQIVSLKIDDPPLADSLVQQPGYLRGYPSVAWNWVSIVLDGTVPFEEICQWLDDSYDATSSKLRNQKVVLEKRRTSG</sequence>
<name>A0A375I4N3_9ACTN</name>
<evidence type="ECO:0000313" key="1">
    <source>
        <dbReference type="EMBL" id="SPF68315.1"/>
    </source>
</evidence>
<dbReference type="AlphaFoldDB" id="A0A375I4N3"/>
<dbReference type="EMBL" id="OMOH01000004">
    <property type="protein sequence ID" value="SPF68315.1"/>
    <property type="molecule type" value="Genomic_DNA"/>
</dbReference>
<reference evidence="2" key="1">
    <citation type="submission" date="2018-02" db="EMBL/GenBank/DDBJ databases">
        <authorList>
            <person name="Hornung B."/>
        </authorList>
    </citation>
    <scope>NUCLEOTIDE SEQUENCE [LARGE SCALE GENOMIC DNA]</scope>
</reference>
<dbReference type="SUPFAM" id="SSF142906">
    <property type="entry name" value="YjbR-like"/>
    <property type="match status" value="1"/>
</dbReference>
<dbReference type="PANTHER" id="PTHR35145">
    <property type="entry name" value="CYTOPLASMIC PROTEIN-RELATED"/>
    <property type="match status" value="1"/>
</dbReference>
<proteinExistence type="predicted"/>
<protein>
    <submittedName>
        <fullName evidence="1">YjbR</fullName>
    </submittedName>
</protein>
<dbReference type="InterPro" id="IPR038056">
    <property type="entry name" value="YjbR-like_sf"/>
</dbReference>